<evidence type="ECO:0000313" key="6">
    <source>
        <dbReference type="Proteomes" id="UP000008743"/>
    </source>
</evidence>
<protein>
    <recommendedName>
        <fullName evidence="2">3-hydroxyisobutyryl-CoA hydrolase</fullName>
        <ecNumber evidence="2">3.1.2.4</ecNumber>
    </recommendedName>
</protein>
<evidence type="ECO:0000256" key="1">
    <source>
        <dbReference type="ARBA" id="ARBA00001709"/>
    </source>
</evidence>
<dbReference type="SUPFAM" id="SSF52096">
    <property type="entry name" value="ClpP/crotonase"/>
    <property type="match status" value="1"/>
</dbReference>
<dbReference type="InterPro" id="IPR029045">
    <property type="entry name" value="ClpP/crotonase-like_dom_sf"/>
</dbReference>
<dbReference type="InParanoid" id="A0A0D2WSM3"/>
<dbReference type="NCBIfam" id="NF004127">
    <property type="entry name" value="PRK05617.1"/>
    <property type="match status" value="1"/>
</dbReference>
<dbReference type="EC" id="3.1.2.4" evidence="2"/>
<dbReference type="GO" id="GO:0003860">
    <property type="term" value="F:3-hydroxyisobutyryl-CoA hydrolase activity"/>
    <property type="evidence" value="ECO:0007669"/>
    <property type="project" value="UniProtKB-EC"/>
</dbReference>
<proteinExistence type="predicted"/>
<dbReference type="InterPro" id="IPR045004">
    <property type="entry name" value="ECH_dom"/>
</dbReference>
<dbReference type="STRING" id="595528.A0A0D2WSM3"/>
<keyword evidence="6" id="KW-1185">Reference proteome</keyword>
<keyword evidence="3 5" id="KW-0378">Hydrolase</keyword>
<name>A0A0D2WSM3_CAPO3</name>
<dbReference type="Gene3D" id="3.90.226.10">
    <property type="entry name" value="2-enoyl-CoA Hydratase, Chain A, domain 1"/>
    <property type="match status" value="1"/>
</dbReference>
<dbReference type="FunCoup" id="A0A0D2WSM3">
    <property type="interactions" value="285"/>
</dbReference>
<reference evidence="6" key="1">
    <citation type="submission" date="2011-02" db="EMBL/GenBank/DDBJ databases">
        <title>The Genome Sequence of Capsaspora owczarzaki ATCC 30864.</title>
        <authorList>
            <person name="Russ C."/>
            <person name="Cuomo C."/>
            <person name="Burger G."/>
            <person name="Gray M.W."/>
            <person name="Holland P.W.H."/>
            <person name="King N."/>
            <person name="Lang F.B.F."/>
            <person name="Roger A.J."/>
            <person name="Ruiz-Trillo I."/>
            <person name="Young S.K."/>
            <person name="Zeng Q."/>
            <person name="Gargeya S."/>
            <person name="Alvarado L."/>
            <person name="Berlin A."/>
            <person name="Chapman S.B."/>
            <person name="Chen Z."/>
            <person name="Freedman E."/>
            <person name="Gellesch M."/>
            <person name="Goldberg J."/>
            <person name="Griggs A."/>
            <person name="Gujja S."/>
            <person name="Heilman E."/>
            <person name="Heiman D."/>
            <person name="Howarth C."/>
            <person name="Mehta T."/>
            <person name="Neiman D."/>
            <person name="Pearson M."/>
            <person name="Roberts A."/>
            <person name="Saif S."/>
            <person name="Shea T."/>
            <person name="Shenoy N."/>
            <person name="Sisk P."/>
            <person name="Stolte C."/>
            <person name="Sykes S."/>
            <person name="White J."/>
            <person name="Yandava C."/>
            <person name="Haas B."/>
            <person name="Nusbaum C."/>
            <person name="Birren B."/>
        </authorList>
    </citation>
    <scope>NUCLEOTIDE SEQUENCE</scope>
    <source>
        <strain evidence="6">ATCC 30864</strain>
    </source>
</reference>
<organism evidence="5 6">
    <name type="scientific">Capsaspora owczarzaki (strain ATCC 30864)</name>
    <dbReference type="NCBI Taxonomy" id="595528"/>
    <lineage>
        <taxon>Eukaryota</taxon>
        <taxon>Filasterea</taxon>
        <taxon>Capsaspora</taxon>
    </lineage>
</organism>
<dbReference type="PANTHER" id="PTHR43176">
    <property type="entry name" value="3-HYDROXYISOBUTYRYL-COA HYDROLASE-RELATED"/>
    <property type="match status" value="1"/>
</dbReference>
<dbReference type="PhylomeDB" id="A0A0D2WSM3"/>
<dbReference type="AlphaFoldDB" id="A0A0D2WSM3"/>
<sequence>MVAAVSAIRRDAVAAAARRQHQHMLLSTAAAAPAIALSKAPTTQANAASTTADADTTAAAVAAGAASTEDLVLTSSVGRARVITLNRPKALNALTLDMIRSMYQVAVATHVPENTLYDMLVLRSSSPKAFCAGGDVRRIVELAKAGDVPSALAFFREEYQLDYLLSTHRLPVITFMDGITMGGGVGISVHGMFRVATENTVFSMPETPDVGGTHFLPLLDGSLGRYLALTGHRLKGADVVYAGIATHFVPSNRLDALLTRLGELRQTDPQSVDACIGEFVAPLPASTLFSTRNDVDEVFSNQSVAEIKANLEEMSKNGNAWATTTLATLAKMSPTALMLTNAQITFGHNIDTLRDALRLEYGLVQKFLTLPNNDFAEGVRAVLVDRNQPNFQKVEITSEKENELCDQYLGFTDFDEETGAIDLHNDQLWKQHNVEQLEFPIHGAERDDDFVLTVDYVLPFLFSRVAYKPLSRAAIFNQLAPALARPGNSEKIGYLIDAMCNVEVDPATGQNLHSLKNQYRLAFEGEEEDAGAQ</sequence>
<dbReference type="Pfam" id="PF16113">
    <property type="entry name" value="ECH_2"/>
    <property type="match status" value="1"/>
</dbReference>
<evidence type="ECO:0000259" key="4">
    <source>
        <dbReference type="Pfam" id="PF16113"/>
    </source>
</evidence>
<accession>A0A0D2WSM3</accession>
<dbReference type="InterPro" id="IPR032259">
    <property type="entry name" value="HIBYL-CoA-H"/>
</dbReference>
<feature type="domain" description="Enoyl-CoA hydratase/isomerase" evidence="4">
    <location>
        <begin position="81"/>
        <end position="401"/>
    </location>
</feature>
<dbReference type="PANTHER" id="PTHR43176:SF3">
    <property type="entry name" value="3-HYDROXYISOBUTYRYL-COA HYDROLASE, MITOCHONDRIAL"/>
    <property type="match status" value="1"/>
</dbReference>
<dbReference type="Proteomes" id="UP000008743">
    <property type="component" value="Unassembled WGS sequence"/>
</dbReference>
<comment type="catalytic activity">
    <reaction evidence="1">
        <text>3-hydroxy-2-methylpropanoyl-CoA + H2O = 3-hydroxy-2-methylpropanoate + CoA + H(+)</text>
        <dbReference type="Rhea" id="RHEA:20888"/>
        <dbReference type="ChEBI" id="CHEBI:11805"/>
        <dbReference type="ChEBI" id="CHEBI:15377"/>
        <dbReference type="ChEBI" id="CHEBI:15378"/>
        <dbReference type="ChEBI" id="CHEBI:57287"/>
        <dbReference type="ChEBI" id="CHEBI:57340"/>
        <dbReference type="EC" id="3.1.2.4"/>
    </reaction>
</comment>
<evidence type="ECO:0000256" key="2">
    <source>
        <dbReference type="ARBA" id="ARBA00011915"/>
    </source>
</evidence>
<evidence type="ECO:0000256" key="3">
    <source>
        <dbReference type="ARBA" id="ARBA00022801"/>
    </source>
</evidence>
<dbReference type="GO" id="GO:0006574">
    <property type="term" value="P:L-valine catabolic process"/>
    <property type="evidence" value="ECO:0007669"/>
    <property type="project" value="TreeGrafter"/>
</dbReference>
<dbReference type="CDD" id="cd06558">
    <property type="entry name" value="crotonase-like"/>
    <property type="match status" value="1"/>
</dbReference>
<gene>
    <name evidence="5" type="ORF">CAOG_005695</name>
</gene>
<dbReference type="RefSeq" id="XP_004346368.2">
    <property type="nucleotide sequence ID" value="XM_004346318.2"/>
</dbReference>
<dbReference type="EMBL" id="KE346368">
    <property type="protein sequence ID" value="KJE95220.1"/>
    <property type="molecule type" value="Genomic_DNA"/>
</dbReference>
<evidence type="ECO:0000313" key="5">
    <source>
        <dbReference type="EMBL" id="KJE95220.1"/>
    </source>
</evidence>
<dbReference type="eggNOG" id="KOG1684">
    <property type="taxonomic scope" value="Eukaryota"/>
</dbReference>
<dbReference type="OrthoDB" id="1737613at2759"/>